<evidence type="ECO:0000256" key="2">
    <source>
        <dbReference type="ARBA" id="ARBA00022723"/>
    </source>
</evidence>
<evidence type="ECO:0000313" key="11">
    <source>
        <dbReference type="EMBL" id="KAK9394842.1"/>
    </source>
</evidence>
<dbReference type="InterPro" id="IPR017855">
    <property type="entry name" value="SMAD-like_dom_sf"/>
</dbReference>
<feature type="domain" description="MH1" evidence="9">
    <location>
        <begin position="16"/>
        <end position="140"/>
    </location>
</feature>
<evidence type="ECO:0000256" key="5">
    <source>
        <dbReference type="ARBA" id="ARBA00023163"/>
    </source>
</evidence>
<dbReference type="PANTHER" id="PTHR13703">
    <property type="entry name" value="SMAD"/>
    <property type="match status" value="1"/>
</dbReference>
<comment type="similarity">
    <text evidence="1 7">Belongs to the dwarfin/SMAD family.</text>
</comment>
<dbReference type="SMART" id="SM00524">
    <property type="entry name" value="DWB"/>
    <property type="match status" value="1"/>
</dbReference>
<dbReference type="Gene3D" id="2.60.200.10">
    <property type="match status" value="1"/>
</dbReference>
<dbReference type="Pfam" id="PF03166">
    <property type="entry name" value="MH2"/>
    <property type="match status" value="1"/>
</dbReference>
<dbReference type="CDD" id="cd10490">
    <property type="entry name" value="MH1_SMAD_1_5_9"/>
    <property type="match status" value="1"/>
</dbReference>
<dbReference type="PANTHER" id="PTHR13703:SF41">
    <property type="entry name" value="MOTHERS AGAINST DECAPENTAPLEGIC HOMOLOG 9"/>
    <property type="match status" value="1"/>
</dbReference>
<dbReference type="GO" id="GO:0071144">
    <property type="term" value="C:heteromeric SMAD protein complex"/>
    <property type="evidence" value="ECO:0007669"/>
    <property type="project" value="TreeGrafter"/>
</dbReference>
<evidence type="ECO:0000256" key="3">
    <source>
        <dbReference type="ARBA" id="ARBA00022833"/>
    </source>
</evidence>
<dbReference type="GO" id="GO:0030154">
    <property type="term" value="P:cell differentiation"/>
    <property type="evidence" value="ECO:0007669"/>
    <property type="project" value="TreeGrafter"/>
</dbReference>
<dbReference type="EMBL" id="JAOTOJ010000011">
    <property type="protein sequence ID" value="KAK9394842.1"/>
    <property type="molecule type" value="Genomic_DNA"/>
</dbReference>
<dbReference type="GO" id="GO:0030509">
    <property type="term" value="P:BMP signaling pathway"/>
    <property type="evidence" value="ECO:0007669"/>
    <property type="project" value="TreeGrafter"/>
</dbReference>
<dbReference type="FunFam" id="3.90.520.10:FF:000001">
    <property type="entry name" value="Mothers against decapentaplegic homolog"/>
    <property type="match status" value="1"/>
</dbReference>
<keyword evidence="5 7" id="KW-0804">Transcription</keyword>
<dbReference type="GO" id="GO:0070411">
    <property type="term" value="F:I-SMAD binding"/>
    <property type="evidence" value="ECO:0007669"/>
    <property type="project" value="TreeGrafter"/>
</dbReference>
<dbReference type="GO" id="GO:0000981">
    <property type="term" value="F:DNA-binding transcription factor activity, RNA polymerase II-specific"/>
    <property type="evidence" value="ECO:0007669"/>
    <property type="project" value="TreeGrafter"/>
</dbReference>
<organism evidence="11 12">
    <name type="scientific">Crotalus adamanteus</name>
    <name type="common">Eastern diamondback rattlesnake</name>
    <dbReference type="NCBI Taxonomy" id="8729"/>
    <lineage>
        <taxon>Eukaryota</taxon>
        <taxon>Metazoa</taxon>
        <taxon>Chordata</taxon>
        <taxon>Craniata</taxon>
        <taxon>Vertebrata</taxon>
        <taxon>Euteleostomi</taxon>
        <taxon>Lepidosauria</taxon>
        <taxon>Squamata</taxon>
        <taxon>Bifurcata</taxon>
        <taxon>Unidentata</taxon>
        <taxon>Episquamata</taxon>
        <taxon>Toxicofera</taxon>
        <taxon>Serpentes</taxon>
        <taxon>Colubroidea</taxon>
        <taxon>Viperidae</taxon>
        <taxon>Crotalinae</taxon>
        <taxon>Crotalus</taxon>
    </lineage>
</organism>
<evidence type="ECO:0000256" key="6">
    <source>
        <dbReference type="ARBA" id="ARBA00023242"/>
    </source>
</evidence>
<name>A0AAW1B082_CROAD</name>
<comment type="subcellular location">
    <subcellularLocation>
        <location evidence="7">Cytoplasm</location>
    </subcellularLocation>
    <subcellularLocation>
        <location evidence="7">Nucleus</location>
    </subcellularLocation>
</comment>
<gene>
    <name evidence="11" type="ORF">NXF25_015370</name>
</gene>
<reference evidence="11 12" key="1">
    <citation type="journal article" date="2024" name="Proc. Natl. Acad. Sci. U.S.A.">
        <title>The genetic regulatory architecture and epigenomic basis for age-related changes in rattlesnake venom.</title>
        <authorList>
            <person name="Hogan M.P."/>
            <person name="Holding M.L."/>
            <person name="Nystrom G.S."/>
            <person name="Colston T.J."/>
            <person name="Bartlett D.A."/>
            <person name="Mason A.J."/>
            <person name="Ellsworth S.A."/>
            <person name="Rautsaw R.M."/>
            <person name="Lawrence K.C."/>
            <person name="Strickland J.L."/>
            <person name="He B."/>
            <person name="Fraser P."/>
            <person name="Margres M.J."/>
            <person name="Gilbert D.M."/>
            <person name="Gibbs H.L."/>
            <person name="Parkinson C.L."/>
            <person name="Rokyta D.R."/>
        </authorList>
    </citation>
    <scope>NUCLEOTIDE SEQUENCE [LARGE SCALE GENOMIC DNA]</scope>
    <source>
        <strain evidence="11">DRR0105</strain>
    </source>
</reference>
<proteinExistence type="inferred from homology"/>
<sequence length="357" mass="39838">MYSNSCFTSLFSFTGPATKRLLGWKQGDEEEKWAEMAVDSLAKKLMKKRGALQELERALSCPGQPSKCVTIPHSLDGRMQVFHRKGYPHVIYCRVWRWPDLQSQHELKPLACCEFPFGSKQKDVCINPYHYQRVAAPVLPPVLVPRQSEFNAQFSLLNTCQNVSLESEQQMPNSATQPDPQHAKQPPCTPFPASHNMPTPSTSTMGYPVTPGCAAAPERPSELTGVHLYYVGGEVFMECLSDCSIFVQSSNANCERSFHPSTVCKIPSGYNLKIFNNLLFAQLLSRSINCGFEAVSELTKMCIIRMSFVKGWGAGYHRQAITSTPCWVEIHLHGALKWLDKVLREMGSAEAPISSVS</sequence>
<keyword evidence="6 7" id="KW-0539">Nucleus</keyword>
<dbReference type="Pfam" id="PF03165">
    <property type="entry name" value="MH1"/>
    <property type="match status" value="1"/>
</dbReference>
<dbReference type="InterPro" id="IPR013019">
    <property type="entry name" value="MAD_homology_MH1"/>
</dbReference>
<dbReference type="AlphaFoldDB" id="A0AAW1B082"/>
<dbReference type="Gene3D" id="3.90.520.10">
    <property type="entry name" value="SMAD MH1 domain"/>
    <property type="match status" value="1"/>
</dbReference>
<dbReference type="GO" id="GO:0009653">
    <property type="term" value="P:anatomical structure morphogenesis"/>
    <property type="evidence" value="ECO:0007669"/>
    <property type="project" value="TreeGrafter"/>
</dbReference>
<dbReference type="GO" id="GO:0060395">
    <property type="term" value="P:SMAD protein signal transduction"/>
    <property type="evidence" value="ECO:0007669"/>
    <property type="project" value="TreeGrafter"/>
</dbReference>
<protein>
    <recommendedName>
        <fullName evidence="7">Mothers against decapentaplegic homolog</fullName>
        <shortName evidence="7">MAD homolog</shortName>
        <shortName evidence="7">Mothers against DPP homolog</shortName>
    </recommendedName>
    <alternativeName>
        <fullName evidence="7">SMAD family member</fullName>
    </alternativeName>
</protein>
<feature type="domain" description="MH2" evidence="10">
    <location>
        <begin position="159"/>
        <end position="357"/>
    </location>
</feature>
<keyword evidence="3" id="KW-0862">Zinc</keyword>
<dbReference type="PROSITE" id="PS51076">
    <property type="entry name" value="MH2"/>
    <property type="match status" value="1"/>
</dbReference>
<dbReference type="SUPFAM" id="SSF56366">
    <property type="entry name" value="SMAD MH1 domain"/>
    <property type="match status" value="1"/>
</dbReference>
<evidence type="ECO:0000259" key="9">
    <source>
        <dbReference type="PROSITE" id="PS51075"/>
    </source>
</evidence>
<dbReference type="PROSITE" id="PS51075">
    <property type="entry name" value="MH1"/>
    <property type="match status" value="1"/>
</dbReference>
<dbReference type="GO" id="GO:0005737">
    <property type="term" value="C:cytoplasm"/>
    <property type="evidence" value="ECO:0007669"/>
    <property type="project" value="UniProtKB-SubCell"/>
</dbReference>
<evidence type="ECO:0000313" key="12">
    <source>
        <dbReference type="Proteomes" id="UP001474421"/>
    </source>
</evidence>
<evidence type="ECO:0000256" key="4">
    <source>
        <dbReference type="ARBA" id="ARBA00023015"/>
    </source>
</evidence>
<dbReference type="InterPro" id="IPR001132">
    <property type="entry name" value="SMAD_dom_Dwarfin-type"/>
</dbReference>
<evidence type="ECO:0000256" key="7">
    <source>
        <dbReference type="RuleBase" id="RU361195"/>
    </source>
</evidence>
<evidence type="ECO:0000259" key="10">
    <source>
        <dbReference type="PROSITE" id="PS51076"/>
    </source>
</evidence>
<dbReference type="InterPro" id="IPR013790">
    <property type="entry name" value="Dwarfin"/>
</dbReference>
<dbReference type="InterPro" id="IPR003619">
    <property type="entry name" value="MAD_homology1_Dwarfin-type"/>
</dbReference>
<evidence type="ECO:0000256" key="8">
    <source>
        <dbReference type="SAM" id="MobiDB-lite"/>
    </source>
</evidence>
<keyword evidence="2" id="KW-0479">Metal-binding</keyword>
<dbReference type="GO" id="GO:0007179">
    <property type="term" value="P:transforming growth factor beta receptor signaling pathway"/>
    <property type="evidence" value="ECO:0007669"/>
    <property type="project" value="TreeGrafter"/>
</dbReference>
<dbReference type="InterPro" id="IPR036578">
    <property type="entry name" value="SMAD_MH1_sf"/>
</dbReference>
<keyword evidence="4 7" id="KW-0805">Transcription regulation</keyword>
<accession>A0AAW1B082</accession>
<keyword evidence="12" id="KW-1185">Reference proteome</keyword>
<comment type="caution">
    <text evidence="11">The sequence shown here is derived from an EMBL/GenBank/DDBJ whole genome shotgun (WGS) entry which is preliminary data.</text>
</comment>
<feature type="compositionally biased region" description="Polar residues" evidence="8">
    <location>
        <begin position="167"/>
        <end position="179"/>
    </location>
</feature>
<evidence type="ECO:0000256" key="1">
    <source>
        <dbReference type="ARBA" id="ARBA00005545"/>
    </source>
</evidence>
<dbReference type="GO" id="GO:0000978">
    <property type="term" value="F:RNA polymerase II cis-regulatory region sequence-specific DNA binding"/>
    <property type="evidence" value="ECO:0007669"/>
    <property type="project" value="TreeGrafter"/>
</dbReference>
<keyword evidence="7" id="KW-0963">Cytoplasm</keyword>
<dbReference type="SUPFAM" id="SSF49879">
    <property type="entry name" value="SMAD/FHA domain"/>
    <property type="match status" value="1"/>
</dbReference>
<feature type="region of interest" description="Disordered" evidence="8">
    <location>
        <begin position="167"/>
        <end position="202"/>
    </location>
</feature>
<dbReference type="SMART" id="SM00523">
    <property type="entry name" value="DWA"/>
    <property type="match status" value="1"/>
</dbReference>
<dbReference type="GO" id="GO:0046872">
    <property type="term" value="F:metal ion binding"/>
    <property type="evidence" value="ECO:0007669"/>
    <property type="project" value="UniProtKB-KW"/>
</dbReference>
<dbReference type="InterPro" id="IPR008984">
    <property type="entry name" value="SMAD_FHA_dom_sf"/>
</dbReference>
<dbReference type="Proteomes" id="UP001474421">
    <property type="component" value="Unassembled WGS sequence"/>
</dbReference>